<dbReference type="Pfam" id="PF16325">
    <property type="entry name" value="Peptidase_U32_C"/>
    <property type="match status" value="1"/>
</dbReference>
<dbReference type="AlphaFoldDB" id="A0A6I1FN50"/>
<reference evidence="2 3" key="1">
    <citation type="submission" date="2019-10" db="EMBL/GenBank/DDBJ databases">
        <title>Bacillus aerolatum sp. nov., isolated from bioaerosol of sport playgrounds.</title>
        <authorList>
            <person name="Chen P."/>
            <person name="Zhang G."/>
        </authorList>
    </citation>
    <scope>NUCLEOTIDE SEQUENCE [LARGE SCALE GENOMIC DNA]</scope>
    <source>
        <strain evidence="2 3">CX253</strain>
    </source>
</reference>
<dbReference type="EMBL" id="WEIO01000001">
    <property type="protein sequence ID" value="KAB7708691.1"/>
    <property type="molecule type" value="Genomic_DNA"/>
</dbReference>
<protein>
    <recommendedName>
        <fullName evidence="1">Peptidase family U32 C-terminal domain-containing protein</fullName>
    </recommendedName>
</protein>
<dbReference type="InterPro" id="IPR032525">
    <property type="entry name" value="Peptidase_U32_C"/>
</dbReference>
<feature type="domain" description="Peptidase family U32 C-terminal" evidence="1">
    <location>
        <begin position="70"/>
        <end position="118"/>
    </location>
</feature>
<evidence type="ECO:0000259" key="1">
    <source>
        <dbReference type="Pfam" id="PF16325"/>
    </source>
</evidence>
<organism evidence="2 3">
    <name type="scientific">Bacillus aerolatus</name>
    <dbReference type="NCBI Taxonomy" id="2653354"/>
    <lineage>
        <taxon>Bacteria</taxon>
        <taxon>Bacillati</taxon>
        <taxon>Bacillota</taxon>
        <taxon>Bacilli</taxon>
        <taxon>Bacillales</taxon>
        <taxon>Bacillaceae</taxon>
        <taxon>Bacillus</taxon>
    </lineage>
</organism>
<accession>A0A6I1FN50</accession>
<evidence type="ECO:0000313" key="3">
    <source>
        <dbReference type="Proteomes" id="UP000429595"/>
    </source>
</evidence>
<sequence>MIRRLFRLGTVWPSVVKEVESNMKKLELLVAPHSVDTILPLAEAGADAFVVGEQWYGLRLAGEFLQQRNFFRPEIAKFKQTVETNWDEKGNELDAARYPLQIVRFKAAKPVYPNNMMRKGLE</sequence>
<dbReference type="Gene3D" id="2.40.30.10">
    <property type="entry name" value="Translation factors"/>
    <property type="match status" value="1"/>
</dbReference>
<evidence type="ECO:0000313" key="2">
    <source>
        <dbReference type="EMBL" id="KAB7708691.1"/>
    </source>
</evidence>
<keyword evidence="3" id="KW-1185">Reference proteome</keyword>
<proteinExistence type="predicted"/>
<name>A0A6I1FN50_9BACI</name>
<gene>
    <name evidence="2" type="ORF">F9802_00620</name>
</gene>
<comment type="caution">
    <text evidence="2">The sequence shown here is derived from an EMBL/GenBank/DDBJ whole genome shotgun (WGS) entry which is preliminary data.</text>
</comment>
<dbReference type="Proteomes" id="UP000429595">
    <property type="component" value="Unassembled WGS sequence"/>
</dbReference>